<feature type="transmembrane region" description="Helical" evidence="6">
    <location>
        <begin position="142"/>
        <end position="168"/>
    </location>
</feature>
<dbReference type="RefSeq" id="WP_203941013.1">
    <property type="nucleotide sequence ID" value="NZ_BAAAGJ010000003.1"/>
</dbReference>
<comment type="caution">
    <text evidence="7">The sequence shown here is derived from an EMBL/GenBank/DDBJ whole genome shotgun (WGS) entry which is preliminary data.</text>
</comment>
<dbReference type="EMBL" id="BOOY01000036">
    <property type="protein sequence ID" value="GIJ05829.1"/>
    <property type="molecule type" value="Genomic_DNA"/>
</dbReference>
<dbReference type="AlphaFoldDB" id="A0A8J3YDC6"/>
<feature type="transmembrane region" description="Helical" evidence="6">
    <location>
        <begin position="314"/>
        <end position="342"/>
    </location>
</feature>
<evidence type="ECO:0000256" key="1">
    <source>
        <dbReference type="ARBA" id="ARBA00004651"/>
    </source>
</evidence>
<keyword evidence="3 6" id="KW-0812">Transmembrane</keyword>
<evidence type="ECO:0000313" key="7">
    <source>
        <dbReference type="EMBL" id="GIJ05829.1"/>
    </source>
</evidence>
<feature type="transmembrane region" description="Helical" evidence="6">
    <location>
        <begin position="105"/>
        <end position="130"/>
    </location>
</feature>
<accession>A0A8J3YDC6</accession>
<protein>
    <recommendedName>
        <fullName evidence="9">O-antigen/teichoic acid export membrane protein</fullName>
    </recommendedName>
</protein>
<proteinExistence type="predicted"/>
<evidence type="ECO:0000313" key="8">
    <source>
        <dbReference type="Proteomes" id="UP000652013"/>
    </source>
</evidence>
<evidence type="ECO:0000256" key="6">
    <source>
        <dbReference type="SAM" id="Phobius"/>
    </source>
</evidence>
<keyword evidence="4 6" id="KW-1133">Transmembrane helix</keyword>
<dbReference type="InterPro" id="IPR050833">
    <property type="entry name" value="Poly_Biosynth_Transport"/>
</dbReference>
<feature type="transmembrane region" description="Helical" evidence="6">
    <location>
        <begin position="354"/>
        <end position="374"/>
    </location>
</feature>
<feature type="transmembrane region" description="Helical" evidence="6">
    <location>
        <begin position="386"/>
        <end position="410"/>
    </location>
</feature>
<sequence length="900" mass="95099">MKIAENKTGAQDPAPARPIVVPVVPGPGGVARPGRPHAEPTAADAPAAAPAAAAVAPAPARGLKRHLDLFTNAGSLMAATAITSLLGFAYWWLAARSASPEAVGQASAAVSAMTLIGTIGMFGMGTMLIAELPRRGDRKWDLISTCLLVSGSVATVGALAYLAIAHFWVPGLRDALGDTVATVALVAGIALNAMTLVLDEALVGLLAGPLQLMRNAVFAFVKLVILGALVVLPVTLTGTELLLAWIAGIVLSAAVLARALKRRRMVDSLRPNVKLLRGMGGKTFDHNLLNMATYLPRAALPLVVTAVLSAEANAAFYTAFMVISFLAMVPGNVALTLFAVAAGDQAALRSKVRMGLAICLVLGLPASIVTYLFADLIMSIFGAQYAATAGGALAILALTYVPFVFHHFFLAISRVNNRVRRAGVFSVFAGLAELAAAYWGGTHGTLTTLVWCVAGVMAVETVLVAPTVLRVVLPARRTTDKLEGIVTSHRMTLRERAWLPLEYIRTVGPVTGVDAARLRAALIGLHAADRTHPAVSRIDRDTARWLHMDAPTFLAYAAEAVEEVSGADAEPDAMTRRLQSEPRGHHPVRILAGGGYVAIKVAHVYGDAGPVNTLVRELVTAAAEARPARFETTEPRRPLRRALWDFFGKHPSRLRPALRLAAPPAHDASDPQPWTAGLTVETNRSADVLTKMRAWRDTHAPGTTTAAITFAAFTSALIELGVNPRTEGGVFLFDARRFVPADGAQVGGNFCWGQYLTPASLTDPSAIHKALKEELKGGRILAMMGLRETKIALTGAPGFPDAYPTELGARRRPNLTFSNQGRHDVLSDLPWAAPPEGRVNHSVPTLSGPADITITTSEMNGVLHVEATFHASTYDRAVIARALELVCTDPAALLMDAAAA</sequence>
<gene>
    <name evidence="7" type="ORF">Sya03_51810</name>
</gene>
<keyword evidence="5 6" id="KW-0472">Membrane</keyword>
<evidence type="ECO:0000256" key="5">
    <source>
        <dbReference type="ARBA" id="ARBA00023136"/>
    </source>
</evidence>
<feature type="transmembrane region" description="Helical" evidence="6">
    <location>
        <begin position="446"/>
        <end position="473"/>
    </location>
</feature>
<evidence type="ECO:0000256" key="2">
    <source>
        <dbReference type="ARBA" id="ARBA00022475"/>
    </source>
</evidence>
<reference evidence="7" key="1">
    <citation type="submission" date="2021-01" db="EMBL/GenBank/DDBJ databases">
        <title>Whole genome shotgun sequence of Spirilliplanes yamanashiensis NBRC 15828.</title>
        <authorList>
            <person name="Komaki H."/>
            <person name="Tamura T."/>
        </authorList>
    </citation>
    <scope>NUCLEOTIDE SEQUENCE</scope>
    <source>
        <strain evidence="7">NBRC 15828</strain>
    </source>
</reference>
<feature type="transmembrane region" description="Helical" evidence="6">
    <location>
        <begin position="242"/>
        <end position="260"/>
    </location>
</feature>
<dbReference type="Proteomes" id="UP000652013">
    <property type="component" value="Unassembled WGS sequence"/>
</dbReference>
<evidence type="ECO:0000256" key="4">
    <source>
        <dbReference type="ARBA" id="ARBA00022989"/>
    </source>
</evidence>
<dbReference type="GO" id="GO:0005886">
    <property type="term" value="C:plasma membrane"/>
    <property type="evidence" value="ECO:0007669"/>
    <property type="project" value="UniProtKB-SubCell"/>
</dbReference>
<feature type="transmembrane region" description="Helical" evidence="6">
    <location>
        <begin position="422"/>
        <end position="440"/>
    </location>
</feature>
<feature type="transmembrane region" description="Helical" evidence="6">
    <location>
        <begin position="217"/>
        <end position="236"/>
    </location>
</feature>
<evidence type="ECO:0008006" key="9">
    <source>
        <dbReference type="Google" id="ProtNLM"/>
    </source>
</evidence>
<evidence type="ECO:0000256" key="3">
    <source>
        <dbReference type="ARBA" id="ARBA00022692"/>
    </source>
</evidence>
<feature type="transmembrane region" description="Helical" evidence="6">
    <location>
        <begin position="69"/>
        <end position="93"/>
    </location>
</feature>
<dbReference type="PANTHER" id="PTHR30250:SF11">
    <property type="entry name" value="O-ANTIGEN TRANSPORTER-RELATED"/>
    <property type="match status" value="1"/>
</dbReference>
<feature type="transmembrane region" description="Helical" evidence="6">
    <location>
        <begin position="288"/>
        <end position="308"/>
    </location>
</feature>
<organism evidence="7 8">
    <name type="scientific">Spirilliplanes yamanashiensis</name>
    <dbReference type="NCBI Taxonomy" id="42233"/>
    <lineage>
        <taxon>Bacteria</taxon>
        <taxon>Bacillati</taxon>
        <taxon>Actinomycetota</taxon>
        <taxon>Actinomycetes</taxon>
        <taxon>Micromonosporales</taxon>
        <taxon>Micromonosporaceae</taxon>
        <taxon>Spirilliplanes</taxon>
    </lineage>
</organism>
<dbReference type="PANTHER" id="PTHR30250">
    <property type="entry name" value="PST FAMILY PREDICTED COLANIC ACID TRANSPORTER"/>
    <property type="match status" value="1"/>
</dbReference>
<keyword evidence="2" id="KW-1003">Cell membrane</keyword>
<keyword evidence="8" id="KW-1185">Reference proteome</keyword>
<name>A0A8J3YDC6_9ACTN</name>
<comment type="subcellular location">
    <subcellularLocation>
        <location evidence="1">Cell membrane</location>
        <topology evidence="1">Multi-pass membrane protein</topology>
    </subcellularLocation>
</comment>
<feature type="transmembrane region" description="Helical" evidence="6">
    <location>
        <begin position="180"/>
        <end position="205"/>
    </location>
</feature>